<dbReference type="SMART" id="SM00471">
    <property type="entry name" value="HDc"/>
    <property type="match status" value="1"/>
</dbReference>
<dbReference type="Proteomes" id="UP000885690">
    <property type="component" value="Unassembled WGS sequence"/>
</dbReference>
<accession>A0A7C0Y778</accession>
<dbReference type="CDD" id="cd00077">
    <property type="entry name" value="HDc"/>
    <property type="match status" value="1"/>
</dbReference>
<dbReference type="Gene3D" id="1.10.3210.10">
    <property type="entry name" value="Hypothetical protein af1432"/>
    <property type="match status" value="1"/>
</dbReference>
<proteinExistence type="predicted"/>
<dbReference type="EMBL" id="DQWS01000207">
    <property type="protein sequence ID" value="HDD53514.1"/>
    <property type="molecule type" value="Genomic_DNA"/>
</dbReference>
<dbReference type="InterPro" id="IPR003607">
    <property type="entry name" value="HD/PDEase_dom"/>
</dbReference>
<dbReference type="PANTHER" id="PTHR38659:SF1">
    <property type="entry name" value="METAL DEPENDENT PHOSPHOHYDROLASE"/>
    <property type="match status" value="1"/>
</dbReference>
<dbReference type="InterPro" id="IPR006675">
    <property type="entry name" value="HDIG_dom"/>
</dbReference>
<dbReference type="AlphaFoldDB" id="A0A7C0Y778"/>
<dbReference type="SUPFAM" id="SSF109604">
    <property type="entry name" value="HD-domain/PDEase-like"/>
    <property type="match status" value="1"/>
</dbReference>
<comment type="caution">
    <text evidence="2">The sequence shown here is derived from an EMBL/GenBank/DDBJ whole genome shotgun (WGS) entry which is preliminary data.</text>
</comment>
<evidence type="ECO:0000313" key="2">
    <source>
        <dbReference type="EMBL" id="HDD53514.1"/>
    </source>
</evidence>
<dbReference type="NCBIfam" id="TIGR00277">
    <property type="entry name" value="HDIG"/>
    <property type="match status" value="1"/>
</dbReference>
<protein>
    <submittedName>
        <fullName evidence="2">HDIG domain-containing protein</fullName>
    </submittedName>
</protein>
<dbReference type="PANTHER" id="PTHR38659">
    <property type="entry name" value="METAL-DEPENDENT PHOSPHOHYDROLASE"/>
    <property type="match status" value="1"/>
</dbReference>
<dbReference type="Pfam" id="PF01966">
    <property type="entry name" value="HD"/>
    <property type="match status" value="1"/>
</dbReference>
<evidence type="ECO:0000259" key="1">
    <source>
        <dbReference type="SMART" id="SM00471"/>
    </source>
</evidence>
<dbReference type="InterPro" id="IPR006674">
    <property type="entry name" value="HD_domain"/>
</dbReference>
<sequence>MERQEALALLKKHVKNKNLQKHCLAVEALMRRLAQHFGEDEELWGLAGLLHDLDYDETAKDMARHGYRTVEMLQDSDLPQEVLHAILAHPGHVARESLMDKALYCADPVTGFIVAAALIHPTKKLEPLDVKFLMNRFKEKHFARGANREQIQACQELGLSLEEFLSMALEAMKGVSQELGL</sequence>
<feature type="domain" description="HD/PDEase" evidence="1">
    <location>
        <begin position="15"/>
        <end position="121"/>
    </location>
</feature>
<gene>
    <name evidence="2" type="ORF">ENF32_05545</name>
</gene>
<organism evidence="2">
    <name type="scientific">Thermosulfidibacter takaii</name>
    <dbReference type="NCBI Taxonomy" id="412593"/>
    <lineage>
        <taxon>Bacteria</taxon>
        <taxon>Pseudomonadati</taxon>
        <taxon>Thermosulfidibacterota</taxon>
        <taxon>Thermosulfidibacteria</taxon>
        <taxon>Thermosulfidibacterales</taxon>
        <taxon>Thermosulfidibacteraceae</taxon>
    </lineage>
</organism>
<name>A0A7C0Y778_9BACT</name>
<reference evidence="2" key="1">
    <citation type="journal article" date="2020" name="mSystems">
        <title>Genome- and Community-Level Interaction Insights into Carbon Utilization and Element Cycling Functions of Hydrothermarchaeota in Hydrothermal Sediment.</title>
        <authorList>
            <person name="Zhou Z."/>
            <person name="Liu Y."/>
            <person name="Xu W."/>
            <person name="Pan J."/>
            <person name="Luo Z.H."/>
            <person name="Li M."/>
        </authorList>
    </citation>
    <scope>NUCLEOTIDE SEQUENCE [LARGE SCALE GENOMIC DNA]</scope>
    <source>
        <strain evidence="2">HyVt-115</strain>
    </source>
</reference>